<proteinExistence type="predicted"/>
<sequence length="298" mass="32714">MQPRPLLTRDLTAAGHSATELARLGRTGELVHLRRGAWLTAEPGDVGRRHRLLVAATLELTADAVVSHLSAAVLHGLPVPGPLSQVHLTRPDGRGKRRGYVHLHVAALDPSDVVVRDGVAVTSLARTVVDLGCSLPFADAVVAGDAALRLGLERHELDEVLARAGRRPGVGAARRVAAFADARSESVGESRSRVVLHRIGLPPTTLQLAVHDASGRLVGRSDLGWEDRRTLGEFDGRVKYGRLLGPDQKAEDVLWAEKQREDELRDQGWQMARWTWWHLDHERALEERLRRALARGSR</sequence>
<name>A0ABS4Z9D9_9ACTN</name>
<organism evidence="1 2">
    <name type="scientific">Microlunatus capsulatus</name>
    <dbReference type="NCBI Taxonomy" id="99117"/>
    <lineage>
        <taxon>Bacteria</taxon>
        <taxon>Bacillati</taxon>
        <taxon>Actinomycetota</taxon>
        <taxon>Actinomycetes</taxon>
        <taxon>Propionibacteriales</taxon>
        <taxon>Propionibacteriaceae</taxon>
        <taxon>Microlunatus</taxon>
    </lineage>
</organism>
<dbReference type="Proteomes" id="UP000758168">
    <property type="component" value="Unassembled WGS sequence"/>
</dbReference>
<dbReference type="RefSeq" id="WP_210055723.1">
    <property type="nucleotide sequence ID" value="NZ_BAAAMH010000005.1"/>
</dbReference>
<accession>A0ABS4Z9D9</accession>
<reference evidence="1 2" key="1">
    <citation type="submission" date="2021-03" db="EMBL/GenBank/DDBJ databases">
        <title>Sequencing the genomes of 1000 actinobacteria strains.</title>
        <authorList>
            <person name="Klenk H.-P."/>
        </authorList>
    </citation>
    <scope>NUCLEOTIDE SEQUENCE [LARGE SCALE GENOMIC DNA]</scope>
    <source>
        <strain evidence="1 2">DSM 12936</strain>
    </source>
</reference>
<evidence type="ECO:0000313" key="1">
    <source>
        <dbReference type="EMBL" id="MBP2417327.1"/>
    </source>
</evidence>
<dbReference type="EMBL" id="JAGIOB010000001">
    <property type="protein sequence ID" value="MBP2417327.1"/>
    <property type="molecule type" value="Genomic_DNA"/>
</dbReference>
<protein>
    <submittedName>
        <fullName evidence="1">Transcriptional regulator of viral defense system</fullName>
    </submittedName>
</protein>
<keyword evidence="2" id="KW-1185">Reference proteome</keyword>
<gene>
    <name evidence="1" type="ORF">JOF54_002249</name>
</gene>
<evidence type="ECO:0000313" key="2">
    <source>
        <dbReference type="Proteomes" id="UP000758168"/>
    </source>
</evidence>
<comment type="caution">
    <text evidence="1">The sequence shown here is derived from an EMBL/GenBank/DDBJ whole genome shotgun (WGS) entry which is preliminary data.</text>
</comment>